<dbReference type="InterPro" id="IPR000719">
    <property type="entry name" value="Prot_kinase_dom"/>
</dbReference>
<protein>
    <submittedName>
        <fullName evidence="3">Kinase-like domain-containing protein</fullName>
    </submittedName>
</protein>
<name>A0A8H3L216_9GLOM</name>
<dbReference type="Gene3D" id="1.10.510.10">
    <property type="entry name" value="Transferase(Phosphotransferase) domain 1"/>
    <property type="match status" value="1"/>
</dbReference>
<sequence>MTLVAKWIDQKIKDKYIHYFEYDKFSQIVEIGRGGFGKVSRAYLANTGLVALKSFVDENSDIEEDELNRLDDEFVKELELLREVDYHQNINRILGITKVSRFYILVLEYANEGNLRDYLKKKFTLLKWNDKIQMALDITCGLRFLHFKEIIHRDLHSKNILVNNGKLLIADLGLSKKLAEVTTNSLANTKGMIEYTEPQCFKSAKYKKNKKSDIYSLGALLWEISSGKRLFPDYSQNILPFHIGYSKLREEPIDGTPKEYQQLYQECWNDEPNLRPDIEKVYETLSQIKIENPPHPQSLQLIINKINYNTIDNDDLNISYSLSSIKESSHKSNELTEKELKNDDINIKKLIIKDSVGNVTYNNNQNNNSITSQSLNIHLNKKNIKIENNIHIVVGLDFGTTYSGFAYCHVNEKNHIISNDSWPETIGPFKINTALQYDKMYKNVKSWGYSALVKKPKKPKSKYEQNSDNNKLVEPFKLLLDEPEQKLPVDYQKAITDYLGEIGKLIKETVETRWPRLDYFENVLLVLTVPIEFYEKLKAIIRICAFDAKLIKEKCSTNLQVITDSEAAAVCCMKELGHDPVQQGTKFMIVDCSDDTIDLITLKLINNGQLAEIKRTRDFSGNTFINAEFIKYLRKMLGDEPIDLLRENHYGQMQYLIQDFCRCIKIPFTGDEPDFLYKFDIEEIAPILKQYITYDKKETLEEDEWIIEIDFKTIESIFKPVIQKILMLINDQLDNNYETCSAMFLVGGFNESKYLQNKVKQKFCSKINNISVVHQPISHGAVIYGLNNIGNDEYIESDYYHNKKI</sequence>
<evidence type="ECO:0000313" key="3">
    <source>
        <dbReference type="EMBL" id="GES80318.1"/>
    </source>
</evidence>
<proteinExistence type="predicted"/>
<evidence type="ECO:0000256" key="1">
    <source>
        <dbReference type="PROSITE-ProRule" id="PRU10141"/>
    </source>
</evidence>
<gene>
    <name evidence="3" type="ORF">RCL2_000760000</name>
</gene>
<reference evidence="3" key="1">
    <citation type="submission" date="2019-10" db="EMBL/GenBank/DDBJ databases">
        <title>Conservation and host-specific expression of non-tandemly repeated heterogenous ribosome RNA gene in arbuscular mycorrhizal fungi.</title>
        <authorList>
            <person name="Maeda T."/>
            <person name="Kobayashi Y."/>
            <person name="Nakagawa T."/>
            <person name="Ezawa T."/>
            <person name="Yamaguchi K."/>
            <person name="Bino T."/>
            <person name="Nishimoto Y."/>
            <person name="Shigenobu S."/>
            <person name="Kawaguchi M."/>
        </authorList>
    </citation>
    <scope>NUCLEOTIDE SEQUENCE</scope>
    <source>
        <strain evidence="3">HR1</strain>
    </source>
</reference>
<dbReference type="AlphaFoldDB" id="A0A8H3L216"/>
<dbReference type="Pfam" id="PF07714">
    <property type="entry name" value="PK_Tyr_Ser-Thr"/>
    <property type="match status" value="1"/>
</dbReference>
<dbReference type="InterPro" id="IPR001245">
    <property type="entry name" value="Ser-Thr/Tyr_kinase_cat_dom"/>
</dbReference>
<keyword evidence="3" id="KW-0808">Transferase</keyword>
<dbReference type="PROSITE" id="PS00107">
    <property type="entry name" value="PROTEIN_KINASE_ATP"/>
    <property type="match status" value="1"/>
</dbReference>
<accession>A0A8H3L216</accession>
<feature type="domain" description="Protein kinase" evidence="2">
    <location>
        <begin position="25"/>
        <end position="298"/>
    </location>
</feature>
<dbReference type="OrthoDB" id="2335883at2759"/>
<organism evidence="3 4">
    <name type="scientific">Rhizophagus clarus</name>
    <dbReference type="NCBI Taxonomy" id="94130"/>
    <lineage>
        <taxon>Eukaryota</taxon>
        <taxon>Fungi</taxon>
        <taxon>Fungi incertae sedis</taxon>
        <taxon>Mucoromycota</taxon>
        <taxon>Glomeromycotina</taxon>
        <taxon>Glomeromycetes</taxon>
        <taxon>Glomerales</taxon>
        <taxon>Glomeraceae</taxon>
        <taxon>Rhizophagus</taxon>
    </lineage>
</organism>
<dbReference type="GO" id="GO:0005524">
    <property type="term" value="F:ATP binding"/>
    <property type="evidence" value="ECO:0007669"/>
    <property type="project" value="UniProtKB-UniRule"/>
</dbReference>
<dbReference type="PANTHER" id="PTHR14187">
    <property type="entry name" value="ALPHA KINASE/ELONGATION FACTOR 2 KINASE"/>
    <property type="match status" value="1"/>
</dbReference>
<dbReference type="PROSITE" id="PS50011">
    <property type="entry name" value="PROTEIN_KINASE_DOM"/>
    <property type="match status" value="1"/>
</dbReference>
<keyword evidence="1" id="KW-0547">Nucleotide-binding</keyword>
<comment type="caution">
    <text evidence="3">The sequence shown here is derived from an EMBL/GenBank/DDBJ whole genome shotgun (WGS) entry which is preliminary data.</text>
</comment>
<dbReference type="InterPro" id="IPR043129">
    <property type="entry name" value="ATPase_NBD"/>
</dbReference>
<evidence type="ECO:0000259" key="2">
    <source>
        <dbReference type="PROSITE" id="PS50011"/>
    </source>
</evidence>
<dbReference type="PANTHER" id="PTHR14187:SF5">
    <property type="entry name" value="HEAT SHOCK 70 KDA PROTEIN 12A"/>
    <property type="match status" value="1"/>
</dbReference>
<evidence type="ECO:0000313" key="4">
    <source>
        <dbReference type="Proteomes" id="UP000615446"/>
    </source>
</evidence>
<dbReference type="Gene3D" id="3.30.420.40">
    <property type="match status" value="1"/>
</dbReference>
<dbReference type="GO" id="GO:0004672">
    <property type="term" value="F:protein kinase activity"/>
    <property type="evidence" value="ECO:0007669"/>
    <property type="project" value="InterPro"/>
</dbReference>
<feature type="binding site" evidence="1">
    <location>
        <position position="53"/>
    </location>
    <ligand>
        <name>ATP</name>
        <dbReference type="ChEBI" id="CHEBI:30616"/>
    </ligand>
</feature>
<dbReference type="Proteomes" id="UP000615446">
    <property type="component" value="Unassembled WGS sequence"/>
</dbReference>
<dbReference type="SUPFAM" id="SSF53067">
    <property type="entry name" value="Actin-like ATPase domain"/>
    <property type="match status" value="2"/>
</dbReference>
<dbReference type="SUPFAM" id="SSF56112">
    <property type="entry name" value="Protein kinase-like (PK-like)"/>
    <property type="match status" value="1"/>
</dbReference>
<dbReference type="InterPro" id="IPR017441">
    <property type="entry name" value="Protein_kinase_ATP_BS"/>
</dbReference>
<dbReference type="PRINTS" id="PR00109">
    <property type="entry name" value="TYRKINASE"/>
</dbReference>
<dbReference type="EMBL" id="BLAL01000048">
    <property type="protein sequence ID" value="GES80318.1"/>
    <property type="molecule type" value="Genomic_DNA"/>
</dbReference>
<keyword evidence="1" id="KW-0067">ATP-binding</keyword>
<dbReference type="InterPro" id="IPR011009">
    <property type="entry name" value="Kinase-like_dom_sf"/>
</dbReference>
<keyword evidence="3" id="KW-0418">Kinase</keyword>